<dbReference type="AlphaFoldDB" id="A0AAD1Y4Q5"/>
<sequence length="691" mass="80790">MEQRAQLKANEETHLKKAIIENKTFFEKGTDRETTNTYNHDHKKFDFKKESIPIELLCKVYNKTSFHKKIEEENLARVDTLLRDRKLISEIVPEKYDKNNFILKMDINLEEKLHEQEIYKNILERTTIDYLAMREKIAYIHSLVKEYETKNNDLLGHLTKYKNQEDEALYQKAELEKAIISKAAKRKQHIKFLESQVALIKSKKNKQDVSKQAEQVKFIKRNKDLVEINNKIDNLTVKYQLLCKIQENEQETQEILLQQQKEIEYVFGTKEQRDIGSQKSQHKMHGYQLHRFFNQDIDKKRKLKQKYLTDLENARKVHIQDVKEARAVNKNKSFEVIDFTQPNIRNVLITTQKNNQRLRIHTKRKESLINESVNGFENIFNITQNVKEFKRQSLNLPSYDFEDSGSICKIFQVVLHRLIYSIETTEARLMCSIGNSLGINKRVKGRITKSSKKASIFLGENRNNITFLKILLNYHREKAPKSKRKLRKVILNTAKTSLDLDQIDINSKESSSSLVRIPSAERVTMRLTLSPPEVFKDTVDSNTIEVGVIEPVALPEEDPHPVKVGHNFLLETSFEEPEVKKEEEDLIGYNQKAQSGIISQFKCATQEYKEKYKPTFKERMLESNQAISTSKPPEGTKFINEMRSKAKEAKLKRVKSMNAYRARKSGIHKISNTITKLSILKLMGKTLKEKP</sequence>
<keyword evidence="1" id="KW-0175">Coiled coil</keyword>
<keyword evidence="3" id="KW-1185">Reference proteome</keyword>
<dbReference type="Proteomes" id="UP001295684">
    <property type="component" value="Unassembled WGS sequence"/>
</dbReference>
<evidence type="ECO:0000313" key="2">
    <source>
        <dbReference type="EMBL" id="CAI2383881.1"/>
    </source>
</evidence>
<reference evidence="2" key="1">
    <citation type="submission" date="2023-07" db="EMBL/GenBank/DDBJ databases">
        <authorList>
            <consortium name="AG Swart"/>
            <person name="Singh M."/>
            <person name="Singh A."/>
            <person name="Seah K."/>
            <person name="Emmerich C."/>
        </authorList>
    </citation>
    <scope>NUCLEOTIDE SEQUENCE</scope>
    <source>
        <strain evidence="2">DP1</strain>
    </source>
</reference>
<accession>A0AAD1Y4Q5</accession>
<dbReference type="EMBL" id="CAMPGE010026188">
    <property type="protein sequence ID" value="CAI2383881.1"/>
    <property type="molecule type" value="Genomic_DNA"/>
</dbReference>
<feature type="coiled-coil region" evidence="1">
    <location>
        <begin position="144"/>
        <end position="178"/>
    </location>
</feature>
<proteinExistence type="predicted"/>
<gene>
    <name evidence="2" type="ORF">ECRASSUSDP1_LOCUS25395</name>
</gene>
<evidence type="ECO:0000256" key="1">
    <source>
        <dbReference type="SAM" id="Coils"/>
    </source>
</evidence>
<name>A0AAD1Y4Q5_EUPCR</name>
<protein>
    <submittedName>
        <fullName evidence="2">Uncharacterized protein</fullName>
    </submittedName>
</protein>
<comment type="caution">
    <text evidence="2">The sequence shown here is derived from an EMBL/GenBank/DDBJ whole genome shotgun (WGS) entry which is preliminary data.</text>
</comment>
<organism evidence="2 3">
    <name type="scientific">Euplotes crassus</name>
    <dbReference type="NCBI Taxonomy" id="5936"/>
    <lineage>
        <taxon>Eukaryota</taxon>
        <taxon>Sar</taxon>
        <taxon>Alveolata</taxon>
        <taxon>Ciliophora</taxon>
        <taxon>Intramacronucleata</taxon>
        <taxon>Spirotrichea</taxon>
        <taxon>Hypotrichia</taxon>
        <taxon>Euplotida</taxon>
        <taxon>Euplotidae</taxon>
        <taxon>Moneuplotes</taxon>
    </lineage>
</organism>
<evidence type="ECO:0000313" key="3">
    <source>
        <dbReference type="Proteomes" id="UP001295684"/>
    </source>
</evidence>